<proteinExistence type="predicted"/>
<evidence type="ECO:0000313" key="2">
    <source>
        <dbReference type="Proteomes" id="UP001157910"/>
    </source>
</evidence>
<sequence>MTDRVVHLLRHSPPVRPGLLLGHTDAPALTPDCPRALAQARKLPLRAIVSSDLRRAADQAACLACHLDLPLTLSADWRELDFGDWEGKAPNDVDRSALARFWDDPEENAPPGGERWSRLCQRVRRALSALEPESLVVTHAGAMRAAVATLTGLDHRGVWAFDLPYGALLSLRIWPDHSGQVTGLSGGYP</sequence>
<organism evidence="1 2">
    <name type="scientific">Novosphingobium panipatense</name>
    <dbReference type="NCBI Taxonomy" id="428991"/>
    <lineage>
        <taxon>Bacteria</taxon>
        <taxon>Pseudomonadati</taxon>
        <taxon>Pseudomonadota</taxon>
        <taxon>Alphaproteobacteria</taxon>
        <taxon>Sphingomonadales</taxon>
        <taxon>Sphingomonadaceae</taxon>
        <taxon>Novosphingobium</taxon>
    </lineage>
</organism>
<accession>A0ABY1QUQ5</accession>
<keyword evidence="2" id="KW-1185">Reference proteome</keyword>
<evidence type="ECO:0000313" key="1">
    <source>
        <dbReference type="EMBL" id="SMP78420.1"/>
    </source>
</evidence>
<name>A0ABY1QUQ5_9SPHN</name>
<dbReference type="Proteomes" id="UP001157910">
    <property type="component" value="Unassembled WGS sequence"/>
</dbReference>
<dbReference type="InterPro" id="IPR013078">
    <property type="entry name" value="His_Pase_superF_clade-1"/>
</dbReference>
<dbReference type="CDD" id="cd07040">
    <property type="entry name" value="HP"/>
    <property type="match status" value="1"/>
</dbReference>
<dbReference type="SUPFAM" id="SSF53254">
    <property type="entry name" value="Phosphoglycerate mutase-like"/>
    <property type="match status" value="1"/>
</dbReference>
<dbReference type="Gene3D" id="3.40.50.1240">
    <property type="entry name" value="Phosphoglycerate mutase-like"/>
    <property type="match status" value="1"/>
</dbReference>
<reference evidence="1 2" key="1">
    <citation type="submission" date="2017-05" db="EMBL/GenBank/DDBJ databases">
        <authorList>
            <person name="Varghese N."/>
            <person name="Submissions S."/>
        </authorList>
    </citation>
    <scope>NUCLEOTIDE SEQUENCE [LARGE SCALE GENOMIC DNA]</scope>
    <source>
        <strain evidence="1 2">SM16</strain>
    </source>
</reference>
<dbReference type="PANTHER" id="PTHR48100">
    <property type="entry name" value="BROAD-SPECIFICITY PHOSPHATASE YOR283W-RELATED"/>
    <property type="match status" value="1"/>
</dbReference>
<dbReference type="EMBL" id="FXUI01000011">
    <property type="protein sequence ID" value="SMP78420.1"/>
    <property type="molecule type" value="Genomic_DNA"/>
</dbReference>
<comment type="caution">
    <text evidence="1">The sequence shown here is derived from an EMBL/GenBank/DDBJ whole genome shotgun (WGS) entry which is preliminary data.</text>
</comment>
<dbReference type="Pfam" id="PF00300">
    <property type="entry name" value="His_Phos_1"/>
    <property type="match status" value="1"/>
</dbReference>
<dbReference type="RefSeq" id="WP_283406809.1">
    <property type="nucleotide sequence ID" value="NZ_FXUI01000011.1"/>
</dbReference>
<dbReference type="InterPro" id="IPR050275">
    <property type="entry name" value="PGM_Phosphatase"/>
</dbReference>
<protein>
    <submittedName>
        <fullName evidence="1">Alpha-ribazole phosphatase</fullName>
    </submittedName>
</protein>
<gene>
    <name evidence="1" type="ORF">SAMN06296065_11118</name>
</gene>
<dbReference type="PANTHER" id="PTHR48100:SF1">
    <property type="entry name" value="HISTIDINE PHOSPHATASE FAMILY PROTEIN-RELATED"/>
    <property type="match status" value="1"/>
</dbReference>
<dbReference type="InterPro" id="IPR029033">
    <property type="entry name" value="His_PPase_superfam"/>
</dbReference>
<dbReference type="SMART" id="SM00855">
    <property type="entry name" value="PGAM"/>
    <property type="match status" value="1"/>
</dbReference>